<keyword evidence="2" id="KW-1185">Reference proteome</keyword>
<protein>
    <submittedName>
        <fullName evidence="1">Uncharacterized protein</fullName>
    </submittedName>
</protein>
<dbReference type="KEGG" id="vg:18266093"/>
<dbReference type="GeneID" id="18266093"/>
<dbReference type="Proteomes" id="UP000202176">
    <property type="component" value="Segment"/>
</dbReference>
<sequence length="171" mass="19868">MSSKQIHKSTCQSLKELVSNLEANPQLDCFDEISKVLQILSAQKLQKEKIRDSRSRKYSPYVEDLSSLKGQLFVCPPTHSSRAKYLMVVSHTKKMVRVHSIPSKVIRKESGDQFFPCPERILAYSETPEKFTRSFRALPYQSRTGSPVILFRGEYYIPRDQEQEFDSRINF</sequence>
<proteinExistence type="predicted"/>
<accession>W5S5U1</accession>
<reference evidence="1 2" key="1">
    <citation type="journal article" date="2014" name="Proc. Natl. Acad. Sci. U.S.A.">
        <title>Thirty-thousand-year-old distant relative of giant icosahedral DNA viruses with a pandoravirus morphology.</title>
        <authorList>
            <person name="Legendre M."/>
            <person name="Bartoli J."/>
            <person name="Shmakova L."/>
            <person name="Jeudy S."/>
            <person name="Labadie K."/>
            <person name="Adrait A."/>
            <person name="Lescot M."/>
            <person name="Poirot O."/>
            <person name="Bertaux L."/>
            <person name="Bruley C."/>
            <person name="Coute Y."/>
            <person name="Rivkina E."/>
            <person name="Abergel C."/>
            <person name="Claverie J.M."/>
        </authorList>
    </citation>
    <scope>NUCLEOTIDE SEQUENCE [LARGE SCALE GENOMIC DNA]</scope>
    <source>
        <strain evidence="1">P1084-T</strain>
    </source>
</reference>
<evidence type="ECO:0000313" key="2">
    <source>
        <dbReference type="Proteomes" id="UP000202176"/>
    </source>
</evidence>
<organism evidence="1 2">
    <name type="scientific">Pithovirus sibericum</name>
    <dbReference type="NCBI Taxonomy" id="1450746"/>
    <lineage>
        <taxon>Viruses</taxon>
        <taxon>Pithoviruses</taxon>
        <taxon>Orthopithovirinae</taxon>
        <taxon>Alphapithovirus</taxon>
        <taxon>Alphapithovirus sibericum</taxon>
    </lineage>
</organism>
<dbReference type="EMBL" id="KF740664">
    <property type="protein sequence ID" value="AHH01632.1"/>
    <property type="molecule type" value="Genomic_DNA"/>
</dbReference>
<evidence type="ECO:0000313" key="1">
    <source>
        <dbReference type="EMBL" id="AHH01632.1"/>
    </source>
</evidence>
<gene>
    <name evidence="1" type="ORF">pv_65</name>
</gene>
<name>W5S5U1_9VIRU</name>
<dbReference type="RefSeq" id="YP_009000967.1">
    <property type="nucleotide sequence ID" value="NC_023423.1"/>
</dbReference>